<protein>
    <recommendedName>
        <fullName evidence="1">C2H2-type domain-containing protein</fullName>
    </recommendedName>
</protein>
<evidence type="ECO:0000259" key="1">
    <source>
        <dbReference type="PROSITE" id="PS50157"/>
    </source>
</evidence>
<evidence type="ECO:0000313" key="3">
    <source>
        <dbReference type="Proteomes" id="UP000436006"/>
    </source>
</evidence>
<name>A0A7K1SL81_9BACT</name>
<sequence length="79" mass="9013">MNLLTLFAVGCITFMAWLTYLFGAIRFEKRCPTCGNPHPDRIARSGLMKLFTSKAYHCAACGKRFYQLEKIGAPSRQHR</sequence>
<organism evidence="2 3">
    <name type="scientific">Spirosoma arboris</name>
    <dbReference type="NCBI Taxonomy" id="2682092"/>
    <lineage>
        <taxon>Bacteria</taxon>
        <taxon>Pseudomonadati</taxon>
        <taxon>Bacteroidota</taxon>
        <taxon>Cytophagia</taxon>
        <taxon>Cytophagales</taxon>
        <taxon>Cytophagaceae</taxon>
        <taxon>Spirosoma</taxon>
    </lineage>
</organism>
<gene>
    <name evidence="2" type="ORF">GO755_31360</name>
</gene>
<dbReference type="InterPro" id="IPR013087">
    <property type="entry name" value="Znf_C2H2_type"/>
</dbReference>
<evidence type="ECO:0000313" key="2">
    <source>
        <dbReference type="EMBL" id="MVM34569.1"/>
    </source>
</evidence>
<dbReference type="PROSITE" id="PS50157">
    <property type="entry name" value="ZINC_FINGER_C2H2_2"/>
    <property type="match status" value="1"/>
</dbReference>
<dbReference type="EMBL" id="WPIN01000016">
    <property type="protein sequence ID" value="MVM34569.1"/>
    <property type="molecule type" value="Genomic_DNA"/>
</dbReference>
<comment type="caution">
    <text evidence="2">The sequence shown here is derived from an EMBL/GenBank/DDBJ whole genome shotgun (WGS) entry which is preliminary data.</text>
</comment>
<dbReference type="RefSeq" id="WP_157589384.1">
    <property type="nucleotide sequence ID" value="NZ_WPIN01000016.1"/>
</dbReference>
<reference evidence="2 3" key="1">
    <citation type="submission" date="2019-12" db="EMBL/GenBank/DDBJ databases">
        <title>Spirosoma sp. HMF4905 genome sequencing and assembly.</title>
        <authorList>
            <person name="Kang H."/>
            <person name="Cha I."/>
            <person name="Kim H."/>
            <person name="Joh K."/>
        </authorList>
    </citation>
    <scope>NUCLEOTIDE SEQUENCE [LARGE SCALE GENOMIC DNA]</scope>
    <source>
        <strain evidence="2 3">HMF4905</strain>
    </source>
</reference>
<dbReference type="AlphaFoldDB" id="A0A7K1SL81"/>
<dbReference type="Proteomes" id="UP000436006">
    <property type="component" value="Unassembled WGS sequence"/>
</dbReference>
<keyword evidence="3" id="KW-1185">Reference proteome</keyword>
<proteinExistence type="predicted"/>
<accession>A0A7K1SL81</accession>
<feature type="domain" description="C2H2-type" evidence="1">
    <location>
        <begin position="56"/>
        <end position="79"/>
    </location>
</feature>